<protein>
    <submittedName>
        <fullName evidence="3">Cytochrome P450, family 78, subfamily A, polypeptide 6</fullName>
    </submittedName>
</protein>
<evidence type="ECO:0000313" key="3">
    <source>
        <dbReference type="EMBL" id="KAE8663014.1"/>
    </source>
</evidence>
<feature type="transmembrane region" description="Helical" evidence="2">
    <location>
        <begin position="41"/>
        <end position="60"/>
    </location>
</feature>
<evidence type="ECO:0000256" key="2">
    <source>
        <dbReference type="SAM" id="Phobius"/>
    </source>
</evidence>
<feature type="compositionally biased region" description="Basic and acidic residues" evidence="1">
    <location>
        <begin position="25"/>
        <end position="34"/>
    </location>
</feature>
<accession>A0A6A2Y3S9</accession>
<keyword evidence="2" id="KW-0472">Membrane</keyword>
<sequence>MMKKYYIGEVDSSTVPAPKKIKTQPHSETHKDDESGFLSKMLPLLVSLLILGFAFGLRFLGEKGKAEA</sequence>
<dbReference type="EMBL" id="VEPZ02001692">
    <property type="protein sequence ID" value="KAE8663014.1"/>
    <property type="molecule type" value="Genomic_DNA"/>
</dbReference>
<keyword evidence="4" id="KW-1185">Reference proteome</keyword>
<keyword evidence="2" id="KW-0812">Transmembrane</keyword>
<dbReference type="Proteomes" id="UP000436088">
    <property type="component" value="Unassembled WGS sequence"/>
</dbReference>
<dbReference type="AlphaFoldDB" id="A0A6A2Y3S9"/>
<feature type="region of interest" description="Disordered" evidence="1">
    <location>
        <begin position="15"/>
        <end position="34"/>
    </location>
</feature>
<comment type="caution">
    <text evidence="3">The sequence shown here is derived from an EMBL/GenBank/DDBJ whole genome shotgun (WGS) entry which is preliminary data.</text>
</comment>
<proteinExistence type="predicted"/>
<evidence type="ECO:0000256" key="1">
    <source>
        <dbReference type="SAM" id="MobiDB-lite"/>
    </source>
</evidence>
<keyword evidence="2" id="KW-1133">Transmembrane helix</keyword>
<organism evidence="3 4">
    <name type="scientific">Hibiscus syriacus</name>
    <name type="common">Rose of Sharon</name>
    <dbReference type="NCBI Taxonomy" id="106335"/>
    <lineage>
        <taxon>Eukaryota</taxon>
        <taxon>Viridiplantae</taxon>
        <taxon>Streptophyta</taxon>
        <taxon>Embryophyta</taxon>
        <taxon>Tracheophyta</taxon>
        <taxon>Spermatophyta</taxon>
        <taxon>Magnoliopsida</taxon>
        <taxon>eudicotyledons</taxon>
        <taxon>Gunneridae</taxon>
        <taxon>Pentapetalae</taxon>
        <taxon>rosids</taxon>
        <taxon>malvids</taxon>
        <taxon>Malvales</taxon>
        <taxon>Malvaceae</taxon>
        <taxon>Malvoideae</taxon>
        <taxon>Hibiscus</taxon>
    </lineage>
</organism>
<reference evidence="3" key="1">
    <citation type="submission" date="2019-09" db="EMBL/GenBank/DDBJ databases">
        <title>Draft genome information of white flower Hibiscus syriacus.</title>
        <authorList>
            <person name="Kim Y.-M."/>
        </authorList>
    </citation>
    <scope>NUCLEOTIDE SEQUENCE [LARGE SCALE GENOMIC DNA]</scope>
    <source>
        <strain evidence="3">YM2019G1</strain>
    </source>
</reference>
<name>A0A6A2Y3S9_HIBSY</name>
<evidence type="ECO:0000313" key="4">
    <source>
        <dbReference type="Proteomes" id="UP000436088"/>
    </source>
</evidence>
<gene>
    <name evidence="3" type="ORF">F3Y22_tig00113123pilonHSYRG00051</name>
</gene>